<dbReference type="GO" id="GO:0005975">
    <property type="term" value="P:carbohydrate metabolic process"/>
    <property type="evidence" value="ECO:0007669"/>
    <property type="project" value="UniProtKB-ARBA"/>
</dbReference>
<dbReference type="InterPro" id="IPR013783">
    <property type="entry name" value="Ig-like_fold"/>
</dbReference>
<dbReference type="Proteomes" id="UP000248764">
    <property type="component" value="Unassembled WGS sequence"/>
</dbReference>
<protein>
    <recommendedName>
        <fullName evidence="2">DUF5722 domain-containing protein</fullName>
    </recommendedName>
</protein>
<evidence type="ECO:0000256" key="1">
    <source>
        <dbReference type="SAM" id="SignalP"/>
    </source>
</evidence>
<dbReference type="Pfam" id="PF18989">
    <property type="entry name" value="DUF5722"/>
    <property type="match status" value="1"/>
</dbReference>
<dbReference type="RefSeq" id="WP_111253686.1">
    <property type="nucleotide sequence ID" value="NZ_POTW01000009.1"/>
</dbReference>
<dbReference type="Gene3D" id="2.60.120.260">
    <property type="entry name" value="Galactose-binding domain-like"/>
    <property type="match status" value="2"/>
</dbReference>
<comment type="caution">
    <text evidence="3">The sequence shown here is derived from an EMBL/GenBank/DDBJ whole genome shotgun (WGS) entry which is preliminary data.</text>
</comment>
<dbReference type="InterPro" id="IPR017853">
    <property type="entry name" value="GH"/>
</dbReference>
<evidence type="ECO:0000259" key="2">
    <source>
        <dbReference type="Pfam" id="PF18989"/>
    </source>
</evidence>
<reference evidence="3 4" key="1">
    <citation type="submission" date="2018-01" db="EMBL/GenBank/DDBJ databases">
        <title>Draft genome sequence of Jiangella sp. GTF31.</title>
        <authorList>
            <person name="Sahin N."/>
            <person name="Ay H."/>
            <person name="Saygin H."/>
        </authorList>
    </citation>
    <scope>NUCLEOTIDE SEQUENCE [LARGE SCALE GENOMIC DNA]</scope>
    <source>
        <strain evidence="3 4">GTF31</strain>
    </source>
</reference>
<evidence type="ECO:0000313" key="4">
    <source>
        <dbReference type="Proteomes" id="UP000248764"/>
    </source>
</evidence>
<dbReference type="EMBL" id="POTW01000009">
    <property type="protein sequence ID" value="PZF85323.1"/>
    <property type="molecule type" value="Genomic_DNA"/>
</dbReference>
<sequence length="1010" mass="108135">MIDVRSLPRRAAMVVAAGTLALIAGALTPAGAVDDPAPVAAAEGVSSVTAADDTVTVAGTVAAGAEVEVYAFGIEQEEADWPSGEVVGRATATADGAFSVEVPRDPDAGPDPLYSRYVAVVDGTLVGTYRHVDALDLTPSSDRAYPDALNKKGLQVKMTDDAEELGVQHAAINLVVNDLMIAAERDAADTIRFASGGQTYYFDKSEVEKLDQQIKPLSDNGVLVSLILLARHPDQVPNPDNDVPQLVHPDAALGGPGALLYGFNAVTADGVRYLTAAMEFITQRWSGAGAEDTHGLAVGYIVGNEVDIAWSYYNSGPKTMEEFLPEYERALRITQLAAAKAWSDARVYTTLTHAWAQPLNAGVPTRSYPVKDLLELLTELTRAHGDYPWHIAYHPYPENAFDPRFWEDTLATDDVETTPKITLKNIELLTEYLRRPEFTYDGRQRRVILSEQGCHTPGADEYAQRVQAACYALAYYKVAFEDGIDSFILHRHVDHLAEGGLRLGLWTWDAERSAGGGNWSGAEGDAPEDRKAIYDVFRYIDTERSLEVTEFAKEIIGIDDWSELVPGFDPARLADRPLEVEAGTSLKARSLTPTVLSDFAGGTGGWRASDNATGVAAANGALTVTFDANSRHWRGADVVLPDPVDARGTPYLSLTVRTDPADLADTGPLTAKVRVYGTDGTIAEGVARLASGSAPDRLTLDLSRWSGREGIERVKVWVRGATNLDWEGSYALDDVVLAPSAAPLNRVTNLELSGELQGDPEAGTQVEFTVVNRDVAPTATSLGVVACDGVTLDRSTLPIGTLDPGERTTVTATITGYDPADADHPEVCLTMAGVTFTVGLDVPPPAPTPIFDFEDGTAGGWVAGAEVTTVGPVTSFLNRPMHPYAGRYALAADSTDAAGSVPRTIQVEPVTPLDLTEAREVAVQVNSYGGAPGATKYEATVRLWSGSEELVVTKPLVVRSWNEIVVPVADWAGRGAVTRIEVSVAAPDATGPWPMQFQIDDVAYYTRTRP</sequence>
<name>A0A2W2CYK3_9ACTN</name>
<feature type="chain" id="PRO_5015897258" description="DUF5722 domain-containing protein" evidence="1">
    <location>
        <begin position="33"/>
        <end position="1010"/>
    </location>
</feature>
<feature type="signal peptide" evidence="1">
    <location>
        <begin position="1"/>
        <end position="32"/>
    </location>
</feature>
<dbReference type="Gene3D" id="2.60.40.10">
    <property type="entry name" value="Immunoglobulins"/>
    <property type="match status" value="1"/>
</dbReference>
<evidence type="ECO:0000313" key="3">
    <source>
        <dbReference type="EMBL" id="PZF85323.1"/>
    </source>
</evidence>
<keyword evidence="4" id="KW-1185">Reference proteome</keyword>
<dbReference type="AlphaFoldDB" id="A0A2W2CYK3"/>
<proteinExistence type="predicted"/>
<organism evidence="3 4">
    <name type="scientific">Jiangella anatolica</name>
    <dbReference type="NCBI Taxonomy" id="2670374"/>
    <lineage>
        <taxon>Bacteria</taxon>
        <taxon>Bacillati</taxon>
        <taxon>Actinomycetota</taxon>
        <taxon>Actinomycetes</taxon>
        <taxon>Jiangellales</taxon>
        <taxon>Jiangellaceae</taxon>
        <taxon>Jiangella</taxon>
    </lineage>
</organism>
<feature type="domain" description="DUF5722" evidence="2">
    <location>
        <begin position="145"/>
        <end position="563"/>
    </location>
</feature>
<keyword evidence="1" id="KW-0732">Signal</keyword>
<dbReference type="Gene3D" id="3.20.20.80">
    <property type="entry name" value="Glycosidases"/>
    <property type="match status" value="1"/>
</dbReference>
<gene>
    <name evidence="3" type="ORF">C1I92_05620</name>
</gene>
<accession>A0A2W2CYK3</accession>
<dbReference type="SUPFAM" id="SSF51445">
    <property type="entry name" value="(Trans)glycosidases"/>
    <property type="match status" value="1"/>
</dbReference>
<dbReference type="InterPro" id="IPR043780">
    <property type="entry name" value="DUF5722"/>
</dbReference>